<proteinExistence type="predicted"/>
<evidence type="ECO:0000256" key="1">
    <source>
        <dbReference type="SAM" id="MobiDB-lite"/>
    </source>
</evidence>
<protein>
    <submittedName>
        <fullName evidence="2">Uncharacterized protein</fullName>
    </submittedName>
</protein>
<evidence type="ECO:0000313" key="2">
    <source>
        <dbReference type="EMBL" id="RJO80230.1"/>
    </source>
</evidence>
<accession>A0A3A4KQY7</accession>
<dbReference type="Proteomes" id="UP000266677">
    <property type="component" value="Unassembled WGS sequence"/>
</dbReference>
<feature type="compositionally biased region" description="Basic and acidic residues" evidence="1">
    <location>
        <begin position="271"/>
        <end position="285"/>
    </location>
</feature>
<dbReference type="EMBL" id="QZFU01000005">
    <property type="protein sequence ID" value="RJO80230.1"/>
    <property type="molecule type" value="Genomic_DNA"/>
</dbReference>
<dbReference type="RefSeq" id="WP_120036753.1">
    <property type="nucleotide sequence ID" value="NZ_QZFU01000005.1"/>
</dbReference>
<evidence type="ECO:0000313" key="3">
    <source>
        <dbReference type="Proteomes" id="UP000266677"/>
    </source>
</evidence>
<sequence>MSAPLLPQFVAPPLPAQHRNRELRAVVETLPGYLEAEAVAQQANRQRAQLEPARPHLADTDEQIIAAGVIPDDYAARVRDTATATIAHDAAVAALHDLHKRATEKCAALITGAVDDILAALHTRLQRVVADATKAVGTLDGVTDVEIAVRIGGDTAKAWAALANGWDTHQRLRAAQNAVMASYDRDAINSARPAWSADPIASDLYLSNLDQVWPTWRTPISVDTGFGAAEGDTAPWPEPGPALLLWAITHGAQLWIPTRPRLQRLWADRATGRSETPAAERDHRRPIQPTTPPRFDPFGARVR</sequence>
<organism evidence="2 3">
    <name type="scientific">Nocardia panacis</name>
    <dbReference type="NCBI Taxonomy" id="2340916"/>
    <lineage>
        <taxon>Bacteria</taxon>
        <taxon>Bacillati</taxon>
        <taxon>Actinomycetota</taxon>
        <taxon>Actinomycetes</taxon>
        <taxon>Mycobacteriales</taxon>
        <taxon>Nocardiaceae</taxon>
        <taxon>Nocardia</taxon>
    </lineage>
</organism>
<feature type="region of interest" description="Disordered" evidence="1">
    <location>
        <begin position="271"/>
        <end position="303"/>
    </location>
</feature>
<gene>
    <name evidence="2" type="ORF">D5S18_00300</name>
</gene>
<dbReference type="AlphaFoldDB" id="A0A3A4KQY7"/>
<comment type="caution">
    <text evidence="2">The sequence shown here is derived from an EMBL/GenBank/DDBJ whole genome shotgun (WGS) entry which is preliminary data.</text>
</comment>
<reference evidence="2 3" key="1">
    <citation type="submission" date="2018-09" db="EMBL/GenBank/DDBJ databases">
        <title>YIM PH21274 draft genome.</title>
        <authorList>
            <person name="Miao C."/>
        </authorList>
    </citation>
    <scope>NUCLEOTIDE SEQUENCE [LARGE SCALE GENOMIC DNA]</scope>
    <source>
        <strain evidence="2 3">YIM PH 21724</strain>
    </source>
</reference>
<keyword evidence="3" id="KW-1185">Reference proteome</keyword>
<dbReference type="OrthoDB" id="4556720at2"/>
<name>A0A3A4KQY7_9NOCA</name>